<evidence type="ECO:0000313" key="2">
    <source>
        <dbReference type="Proteomes" id="UP000273145"/>
    </source>
</evidence>
<name>A0A3Q8S954_9BACL</name>
<sequence length="75" mass="8029">MWTRRLFPAVPGASSKIVDVQKVPLAMVYADGFINGQTALLVGSRIMRTTPSADDADSGHAWMIVDPTAACHDSI</sequence>
<protein>
    <submittedName>
        <fullName evidence="1">Uncharacterized protein</fullName>
    </submittedName>
</protein>
<organism evidence="1 2">
    <name type="scientific">Paenibacillus lentus</name>
    <dbReference type="NCBI Taxonomy" id="1338368"/>
    <lineage>
        <taxon>Bacteria</taxon>
        <taxon>Bacillati</taxon>
        <taxon>Bacillota</taxon>
        <taxon>Bacilli</taxon>
        <taxon>Bacillales</taxon>
        <taxon>Paenibacillaceae</taxon>
        <taxon>Paenibacillus</taxon>
    </lineage>
</organism>
<gene>
    <name evidence="1" type="ORF">EIM92_03200</name>
</gene>
<dbReference type="RefSeq" id="WP_125081451.1">
    <property type="nucleotide sequence ID" value="NZ_CP034248.1"/>
</dbReference>
<proteinExistence type="predicted"/>
<keyword evidence="2" id="KW-1185">Reference proteome</keyword>
<evidence type="ECO:0000313" key="1">
    <source>
        <dbReference type="EMBL" id="AZK45332.1"/>
    </source>
</evidence>
<accession>A0A3Q8S954</accession>
<dbReference type="AlphaFoldDB" id="A0A3Q8S954"/>
<reference evidence="1 2" key="1">
    <citation type="submission" date="2018-11" db="EMBL/GenBank/DDBJ databases">
        <title>Genome sequencing of Paenibacillus lentus DSM25539(T).</title>
        <authorList>
            <person name="Kook J.-K."/>
            <person name="Park S.-N."/>
            <person name="Lim Y.K."/>
        </authorList>
    </citation>
    <scope>NUCLEOTIDE SEQUENCE [LARGE SCALE GENOMIC DNA]</scope>
    <source>
        <strain evidence="1 2">DSM 25539</strain>
    </source>
</reference>
<dbReference type="Proteomes" id="UP000273145">
    <property type="component" value="Chromosome"/>
</dbReference>
<dbReference type="OrthoDB" id="1435790at1239"/>
<dbReference type="EMBL" id="CP034248">
    <property type="protein sequence ID" value="AZK45332.1"/>
    <property type="molecule type" value="Genomic_DNA"/>
</dbReference>
<dbReference type="KEGG" id="plen:EIM92_03200"/>